<keyword evidence="2" id="KW-1185">Reference proteome</keyword>
<sequence>MTSGLRQGVDNKESPVWSTVATVFERAAISRDDTTLVLGGLAEIVVAEQAEASRRMEADQRFKAKCAAIWVAHIKDD</sequence>
<dbReference type="EMBL" id="BSXT01000590">
    <property type="protein sequence ID" value="GMF30583.1"/>
    <property type="molecule type" value="Genomic_DNA"/>
</dbReference>
<dbReference type="OrthoDB" id="144837at2759"/>
<accession>A0A9W6UCJ3</accession>
<protein>
    <submittedName>
        <fullName evidence="1">Unnamed protein product</fullName>
    </submittedName>
</protein>
<evidence type="ECO:0000313" key="1">
    <source>
        <dbReference type="EMBL" id="GMF30583.1"/>
    </source>
</evidence>
<proteinExistence type="predicted"/>
<evidence type="ECO:0000313" key="2">
    <source>
        <dbReference type="Proteomes" id="UP001165121"/>
    </source>
</evidence>
<organism evidence="1 2">
    <name type="scientific">Phytophthora fragariaefolia</name>
    <dbReference type="NCBI Taxonomy" id="1490495"/>
    <lineage>
        <taxon>Eukaryota</taxon>
        <taxon>Sar</taxon>
        <taxon>Stramenopiles</taxon>
        <taxon>Oomycota</taxon>
        <taxon>Peronosporomycetes</taxon>
        <taxon>Peronosporales</taxon>
        <taxon>Peronosporaceae</taxon>
        <taxon>Phytophthora</taxon>
    </lineage>
</organism>
<dbReference type="Proteomes" id="UP001165121">
    <property type="component" value="Unassembled WGS sequence"/>
</dbReference>
<gene>
    <name evidence="1" type="ORF">Pfra01_000680800</name>
</gene>
<comment type="caution">
    <text evidence="1">The sequence shown here is derived from an EMBL/GenBank/DDBJ whole genome shotgun (WGS) entry which is preliminary data.</text>
</comment>
<reference evidence="1" key="1">
    <citation type="submission" date="2023-04" db="EMBL/GenBank/DDBJ databases">
        <title>Phytophthora fragariaefolia NBRC 109709.</title>
        <authorList>
            <person name="Ichikawa N."/>
            <person name="Sato H."/>
            <person name="Tonouchi N."/>
        </authorList>
    </citation>
    <scope>NUCLEOTIDE SEQUENCE</scope>
    <source>
        <strain evidence="1">NBRC 109709</strain>
    </source>
</reference>
<dbReference type="AlphaFoldDB" id="A0A9W6UCJ3"/>
<name>A0A9W6UCJ3_9STRA</name>